<dbReference type="EMBL" id="BMTD01000011">
    <property type="protein sequence ID" value="GGV05991.1"/>
    <property type="molecule type" value="Genomic_DNA"/>
</dbReference>
<feature type="chain" id="PRO_5037333458" description="Secreted protein" evidence="1">
    <location>
        <begin position="25"/>
        <end position="175"/>
    </location>
</feature>
<comment type="caution">
    <text evidence="2">The sequence shown here is derived from an EMBL/GenBank/DDBJ whole genome shotgun (WGS) entry which is preliminary data.</text>
</comment>
<keyword evidence="1" id="KW-0732">Signal</keyword>
<evidence type="ECO:0008006" key="4">
    <source>
        <dbReference type="Google" id="ProtNLM"/>
    </source>
</evidence>
<reference evidence="2" key="1">
    <citation type="journal article" date="2014" name="Int. J. Syst. Evol. Microbiol.">
        <title>Complete genome sequence of Corynebacterium casei LMG S-19264T (=DSM 44701T), isolated from a smear-ripened cheese.</title>
        <authorList>
            <consortium name="US DOE Joint Genome Institute (JGI-PGF)"/>
            <person name="Walter F."/>
            <person name="Albersmeier A."/>
            <person name="Kalinowski J."/>
            <person name="Ruckert C."/>
        </authorList>
    </citation>
    <scope>NUCLEOTIDE SEQUENCE</scope>
    <source>
        <strain evidence="2">JCM 4369</strain>
    </source>
</reference>
<evidence type="ECO:0000313" key="3">
    <source>
        <dbReference type="Proteomes" id="UP000618795"/>
    </source>
</evidence>
<proteinExistence type="predicted"/>
<accession>A0A918MC94</accession>
<sequence>MKKALMVAMSAVAAFVLAASSAEAAGSPSPANHDRPASGLVEVTENGIKSAWMSVEYAKTHPAKAKEYGISVPIAGSGKSPKSADHCHRDVCINVTGEGLEVHVWATTAFGNVGCSLATYLADERVYKTREVCPDEPGPGMYSSALVGYHTFHDKTWLCNTWLNMPGEPCIQIHK</sequence>
<evidence type="ECO:0000256" key="1">
    <source>
        <dbReference type="SAM" id="SignalP"/>
    </source>
</evidence>
<dbReference type="Proteomes" id="UP000618795">
    <property type="component" value="Unassembled WGS sequence"/>
</dbReference>
<reference evidence="2" key="2">
    <citation type="submission" date="2020-09" db="EMBL/GenBank/DDBJ databases">
        <authorList>
            <person name="Sun Q."/>
            <person name="Ohkuma M."/>
        </authorList>
    </citation>
    <scope>NUCLEOTIDE SEQUENCE</scope>
    <source>
        <strain evidence="2">JCM 4369</strain>
    </source>
</reference>
<protein>
    <recommendedName>
        <fullName evidence="4">Secreted protein</fullName>
    </recommendedName>
</protein>
<evidence type="ECO:0000313" key="2">
    <source>
        <dbReference type="EMBL" id="GGV05991.1"/>
    </source>
</evidence>
<feature type="signal peptide" evidence="1">
    <location>
        <begin position="1"/>
        <end position="24"/>
    </location>
</feature>
<keyword evidence="3" id="KW-1185">Reference proteome</keyword>
<dbReference type="AlphaFoldDB" id="A0A918MC94"/>
<name>A0A918MC94_9ACTN</name>
<organism evidence="2 3">
    <name type="scientific">Streptomyces filipinensis</name>
    <dbReference type="NCBI Taxonomy" id="66887"/>
    <lineage>
        <taxon>Bacteria</taxon>
        <taxon>Bacillati</taxon>
        <taxon>Actinomycetota</taxon>
        <taxon>Actinomycetes</taxon>
        <taxon>Kitasatosporales</taxon>
        <taxon>Streptomycetaceae</taxon>
        <taxon>Streptomyces</taxon>
    </lineage>
</organism>
<gene>
    <name evidence="2" type="ORF">GCM10010260_49280</name>
</gene>